<accession>A0A0J8RUH6</accession>
<dbReference type="InterPro" id="IPR011009">
    <property type="entry name" value="Kinase-like_dom_sf"/>
</dbReference>
<evidence type="ECO:0000313" key="2">
    <source>
        <dbReference type="Proteomes" id="UP000054563"/>
    </source>
</evidence>
<reference evidence="2" key="1">
    <citation type="journal article" date="2010" name="Genome Res.">
        <title>Population genomic sequencing of Coccidioides fungi reveals recent hybridization and transposon control.</title>
        <authorList>
            <person name="Neafsey D.E."/>
            <person name="Barker B.M."/>
            <person name="Sharpton T.J."/>
            <person name="Stajich J.E."/>
            <person name="Park D.J."/>
            <person name="Whiston E."/>
            <person name="Hung C.-Y."/>
            <person name="McMahan C."/>
            <person name="White J."/>
            <person name="Sykes S."/>
            <person name="Heiman D."/>
            <person name="Young S."/>
            <person name="Zeng Q."/>
            <person name="Abouelleil A."/>
            <person name="Aftuck L."/>
            <person name="Bessette D."/>
            <person name="Brown A."/>
            <person name="FitzGerald M."/>
            <person name="Lui A."/>
            <person name="Macdonald J.P."/>
            <person name="Priest M."/>
            <person name="Orbach M.J."/>
            <person name="Galgiani J.N."/>
            <person name="Kirkland T.N."/>
            <person name="Cole G.T."/>
            <person name="Birren B.W."/>
            <person name="Henn M.R."/>
            <person name="Taylor J.W."/>
            <person name="Rounsley S.D."/>
        </authorList>
    </citation>
    <scope>NUCLEOTIDE SEQUENCE [LARGE SCALE GENOMIC DNA]</scope>
    <source>
        <strain evidence="2">H538.4</strain>
    </source>
</reference>
<dbReference type="GO" id="GO:0005739">
    <property type="term" value="C:mitochondrion"/>
    <property type="evidence" value="ECO:0007669"/>
    <property type="project" value="TreeGrafter"/>
</dbReference>
<dbReference type="PANTHER" id="PTHR36091:SF2">
    <property type="entry name" value="AMINOGLYCOSIDE PHOSPHOTRANSFERASE DOMAIN-CONTAINING PROTEIN"/>
    <property type="match status" value="1"/>
</dbReference>
<name>A0A0J8RUH6_COCIT</name>
<dbReference type="SUPFAM" id="SSF56112">
    <property type="entry name" value="Protein kinase-like (PK-like)"/>
    <property type="match status" value="1"/>
</dbReference>
<evidence type="ECO:0000313" key="1">
    <source>
        <dbReference type="EMBL" id="KMU88825.1"/>
    </source>
</evidence>
<dbReference type="Proteomes" id="UP000054563">
    <property type="component" value="Unassembled WGS sequence"/>
</dbReference>
<gene>
    <name evidence="1" type="ORF">CIHG_06492</name>
</gene>
<dbReference type="VEuPathDB" id="FungiDB:CIHG_06492"/>
<dbReference type="AlphaFoldDB" id="A0A0J8RUH6"/>
<dbReference type="PANTHER" id="PTHR36091">
    <property type="entry name" value="ALTERED INHERITANCE OF MITOCHONDRIA PROTEIN 9, MITOCHONDRIAL"/>
    <property type="match status" value="1"/>
</dbReference>
<proteinExistence type="predicted"/>
<dbReference type="InterPro" id="IPR051035">
    <property type="entry name" value="Mito_inheritance_9"/>
</dbReference>
<dbReference type="EMBL" id="DS017007">
    <property type="protein sequence ID" value="KMU88825.1"/>
    <property type="molecule type" value="Genomic_DNA"/>
</dbReference>
<evidence type="ECO:0008006" key="3">
    <source>
        <dbReference type="Google" id="ProtNLM"/>
    </source>
</evidence>
<protein>
    <recommendedName>
        <fullName evidence="3">Aminoglycoside phosphotransferase domain-containing protein</fullName>
    </recommendedName>
</protein>
<dbReference type="STRING" id="396776.A0A0J8RUH6"/>
<dbReference type="OrthoDB" id="10003767at2759"/>
<sequence length="152" mass="17448">MAAHTFHQGTPTNEHLFSYTSGRFLFNEDRRRQERYVEFDVEAFKELAAQGIEPGHGKVAHIAKFAEGGFNRVFLLTMDDGFQAIAKIPYKIALPKRHATASEAATLEFLRLKGIPVQNFTATLRRWIIQLESNTSLWKKSMVYQLKRGGYR</sequence>
<organism evidence="1 2">
    <name type="scientific">Coccidioides immitis H538.4</name>
    <dbReference type="NCBI Taxonomy" id="396776"/>
    <lineage>
        <taxon>Eukaryota</taxon>
        <taxon>Fungi</taxon>
        <taxon>Dikarya</taxon>
        <taxon>Ascomycota</taxon>
        <taxon>Pezizomycotina</taxon>
        <taxon>Eurotiomycetes</taxon>
        <taxon>Eurotiomycetidae</taxon>
        <taxon>Onygenales</taxon>
        <taxon>Onygenaceae</taxon>
        <taxon>Coccidioides</taxon>
    </lineage>
</organism>